<dbReference type="AlphaFoldDB" id="A0ABD1RUD3"/>
<accession>A0ABD1RUD3</accession>
<organism evidence="1 2">
    <name type="scientific">Abeliophyllum distichum</name>
    <dbReference type="NCBI Taxonomy" id="126358"/>
    <lineage>
        <taxon>Eukaryota</taxon>
        <taxon>Viridiplantae</taxon>
        <taxon>Streptophyta</taxon>
        <taxon>Embryophyta</taxon>
        <taxon>Tracheophyta</taxon>
        <taxon>Spermatophyta</taxon>
        <taxon>Magnoliopsida</taxon>
        <taxon>eudicotyledons</taxon>
        <taxon>Gunneridae</taxon>
        <taxon>Pentapetalae</taxon>
        <taxon>asterids</taxon>
        <taxon>lamiids</taxon>
        <taxon>Lamiales</taxon>
        <taxon>Oleaceae</taxon>
        <taxon>Forsythieae</taxon>
        <taxon>Abeliophyllum</taxon>
    </lineage>
</organism>
<protein>
    <submittedName>
        <fullName evidence="1">Transposase 23 domain-containing protein</fullName>
    </submittedName>
</protein>
<comment type="caution">
    <text evidence="1">The sequence shown here is derived from an EMBL/GenBank/DDBJ whole genome shotgun (WGS) entry which is preliminary data.</text>
</comment>
<sequence>MEEGITYGTTIPFDISQIEENHDDDDDENYARMDVNGILCATWISMKKIEDCAQSISVTPVEGSIHDDAIAQVLGPERRGRVRDLGFGATPSKVDAQIQSNGRVRELESQLPTQLERMGTLEENVEALLKLSQQSQQGSDFQGGNELENTSCQLLHWYKFDGKEVVVEGKIASTDPSAKVHHMPLG</sequence>
<name>A0ABD1RUD3_9LAMI</name>
<proteinExistence type="predicted"/>
<evidence type="ECO:0000313" key="2">
    <source>
        <dbReference type="Proteomes" id="UP001604336"/>
    </source>
</evidence>
<evidence type="ECO:0000313" key="1">
    <source>
        <dbReference type="EMBL" id="KAL2492026.1"/>
    </source>
</evidence>
<gene>
    <name evidence="1" type="ORF">Adt_27654</name>
</gene>
<reference evidence="2" key="1">
    <citation type="submission" date="2024-07" db="EMBL/GenBank/DDBJ databases">
        <title>Two chromosome-level genome assemblies of Korean endemic species Abeliophyllum distichum and Forsythia ovata (Oleaceae).</title>
        <authorList>
            <person name="Jang H."/>
        </authorList>
    </citation>
    <scope>NUCLEOTIDE SEQUENCE [LARGE SCALE GENOMIC DNA]</scope>
</reference>
<dbReference type="Proteomes" id="UP001604336">
    <property type="component" value="Unassembled WGS sequence"/>
</dbReference>
<dbReference type="EMBL" id="JBFOLK010000008">
    <property type="protein sequence ID" value="KAL2492026.1"/>
    <property type="molecule type" value="Genomic_DNA"/>
</dbReference>
<keyword evidence="2" id="KW-1185">Reference proteome</keyword>